<gene>
    <name evidence="1" type="ORF">MM415B02422_0011</name>
</gene>
<reference evidence="1" key="1">
    <citation type="submission" date="2020-03" db="EMBL/GenBank/DDBJ databases">
        <title>The deep terrestrial virosphere.</title>
        <authorList>
            <person name="Holmfeldt K."/>
            <person name="Nilsson E."/>
            <person name="Simone D."/>
            <person name="Lopez-Fernandez M."/>
            <person name="Wu X."/>
            <person name="de Brujin I."/>
            <person name="Lundin D."/>
            <person name="Andersson A."/>
            <person name="Bertilsson S."/>
            <person name="Dopson M."/>
        </authorList>
    </citation>
    <scope>NUCLEOTIDE SEQUENCE</scope>
    <source>
        <strain evidence="1">MM415B02422</strain>
    </source>
</reference>
<accession>A0A6M3LAL2</accession>
<sequence>MPAGGADLQGLFTVGQSIAPQTATATITGSGIDFRDCGPEVTAAECIGVNPGNDTTLDTTLQESQDDGVLDAYVAITGAAFTQVVGDTENQVTCRTFYNRAERYVRALMTVGGTSPTAIVCVLLACRKVAF</sequence>
<protein>
    <submittedName>
        <fullName evidence="1">Uncharacterized protein</fullName>
    </submittedName>
</protein>
<dbReference type="EMBL" id="MT142898">
    <property type="protein sequence ID" value="QJA90225.1"/>
    <property type="molecule type" value="Genomic_DNA"/>
</dbReference>
<proteinExistence type="predicted"/>
<evidence type="ECO:0000313" key="1">
    <source>
        <dbReference type="EMBL" id="QJA90225.1"/>
    </source>
</evidence>
<organism evidence="1">
    <name type="scientific">viral metagenome</name>
    <dbReference type="NCBI Taxonomy" id="1070528"/>
    <lineage>
        <taxon>unclassified sequences</taxon>
        <taxon>metagenomes</taxon>
        <taxon>organismal metagenomes</taxon>
    </lineage>
</organism>
<dbReference type="AlphaFoldDB" id="A0A6M3LAL2"/>
<name>A0A6M3LAL2_9ZZZZ</name>